<proteinExistence type="inferred from homology"/>
<dbReference type="InterPro" id="IPR000847">
    <property type="entry name" value="LysR_HTH_N"/>
</dbReference>
<evidence type="ECO:0000256" key="3">
    <source>
        <dbReference type="ARBA" id="ARBA00023125"/>
    </source>
</evidence>
<evidence type="ECO:0000256" key="1">
    <source>
        <dbReference type="ARBA" id="ARBA00009437"/>
    </source>
</evidence>
<dbReference type="GO" id="GO:0003700">
    <property type="term" value="F:DNA-binding transcription factor activity"/>
    <property type="evidence" value="ECO:0007669"/>
    <property type="project" value="InterPro"/>
</dbReference>
<dbReference type="SUPFAM" id="SSF53850">
    <property type="entry name" value="Periplasmic binding protein-like II"/>
    <property type="match status" value="1"/>
</dbReference>
<protein>
    <submittedName>
        <fullName evidence="6">LysR family transcriptional regulator</fullName>
    </submittedName>
</protein>
<keyword evidence="4" id="KW-0804">Transcription</keyword>
<dbReference type="Gene3D" id="1.10.10.10">
    <property type="entry name" value="Winged helix-like DNA-binding domain superfamily/Winged helix DNA-binding domain"/>
    <property type="match status" value="1"/>
</dbReference>
<name>A0A9X0WKC0_9GAMM</name>
<comment type="similarity">
    <text evidence="1">Belongs to the LysR transcriptional regulatory family.</text>
</comment>
<dbReference type="EMBL" id="NRSD01000020">
    <property type="protein sequence ID" value="MBK1646123.1"/>
    <property type="molecule type" value="Genomic_DNA"/>
</dbReference>
<dbReference type="PANTHER" id="PTHR30579:SF7">
    <property type="entry name" value="HTH-TYPE TRANSCRIPTIONAL REGULATOR LRHA-RELATED"/>
    <property type="match status" value="1"/>
</dbReference>
<reference evidence="6 7" key="1">
    <citation type="journal article" date="2020" name="Microorganisms">
        <title>Osmotic Adaptation and Compatible Solute Biosynthesis of Phototrophic Bacteria as Revealed from Genome Analyses.</title>
        <authorList>
            <person name="Imhoff J.F."/>
            <person name="Rahn T."/>
            <person name="Kunzel S."/>
            <person name="Keller A."/>
            <person name="Neulinger S.C."/>
        </authorList>
    </citation>
    <scope>NUCLEOTIDE SEQUENCE [LARGE SCALE GENOMIC DNA]</scope>
    <source>
        <strain evidence="6 7">DSM 21303</strain>
    </source>
</reference>
<dbReference type="Proteomes" id="UP001138802">
    <property type="component" value="Unassembled WGS sequence"/>
</dbReference>
<keyword evidence="7" id="KW-1185">Reference proteome</keyword>
<feature type="domain" description="HTH lysR-type" evidence="5">
    <location>
        <begin position="14"/>
        <end position="71"/>
    </location>
</feature>
<dbReference type="Pfam" id="PF03466">
    <property type="entry name" value="LysR_substrate"/>
    <property type="match status" value="1"/>
</dbReference>
<evidence type="ECO:0000313" key="6">
    <source>
        <dbReference type="EMBL" id="MBK1646123.1"/>
    </source>
</evidence>
<evidence type="ECO:0000256" key="4">
    <source>
        <dbReference type="ARBA" id="ARBA00023163"/>
    </source>
</evidence>
<dbReference type="InterPro" id="IPR005119">
    <property type="entry name" value="LysR_subst-bd"/>
</dbReference>
<organism evidence="6 7">
    <name type="scientific">Thiocapsa imhoffii</name>
    <dbReference type="NCBI Taxonomy" id="382777"/>
    <lineage>
        <taxon>Bacteria</taxon>
        <taxon>Pseudomonadati</taxon>
        <taxon>Pseudomonadota</taxon>
        <taxon>Gammaproteobacteria</taxon>
        <taxon>Chromatiales</taxon>
        <taxon>Chromatiaceae</taxon>
        <taxon>Thiocapsa</taxon>
    </lineage>
</organism>
<dbReference type="RefSeq" id="WP_200388939.1">
    <property type="nucleotide sequence ID" value="NZ_NRSD01000020.1"/>
</dbReference>
<dbReference type="Pfam" id="PF00126">
    <property type="entry name" value="HTH_1"/>
    <property type="match status" value="1"/>
</dbReference>
<dbReference type="Gene3D" id="3.40.190.10">
    <property type="entry name" value="Periplasmic binding protein-like II"/>
    <property type="match status" value="2"/>
</dbReference>
<dbReference type="SUPFAM" id="SSF46785">
    <property type="entry name" value="Winged helix' DNA-binding domain"/>
    <property type="match status" value="1"/>
</dbReference>
<keyword evidence="3" id="KW-0238">DNA-binding</keyword>
<dbReference type="InterPro" id="IPR036390">
    <property type="entry name" value="WH_DNA-bd_sf"/>
</dbReference>
<sequence>MEIRSRSHPEARRVTLEHLRAFIGVVEGGGFQSASRELCRTQSAVTQSLQKLEEILDCRLLERRQGHVVGLTAAGERLLPSAREILARLSNAVATLQKPELSGRIALGVPDDFKVADINGAISRCLGLNRRLRIEVTSALSSQVARLLNEGLLDVGLLKSTVKPGQLAASVPDDRILRVEPLHWVGNSLVHASAFDELPIVTFPDGCAYRRAGLDALGGAGRPTYFSYVSASYENIRSAVSAGLGIGILPHGAIARDHVVLGPTEGFPDLPSVQLRLIVRSRGILFERFADFLQGLPTFEPVAWCESV</sequence>
<evidence type="ECO:0000256" key="2">
    <source>
        <dbReference type="ARBA" id="ARBA00023015"/>
    </source>
</evidence>
<dbReference type="GO" id="GO:0003677">
    <property type="term" value="F:DNA binding"/>
    <property type="evidence" value="ECO:0007669"/>
    <property type="project" value="UniProtKB-KW"/>
</dbReference>
<accession>A0A9X0WKC0</accession>
<dbReference type="AlphaFoldDB" id="A0A9X0WKC0"/>
<dbReference type="PANTHER" id="PTHR30579">
    <property type="entry name" value="TRANSCRIPTIONAL REGULATOR"/>
    <property type="match status" value="1"/>
</dbReference>
<evidence type="ECO:0000259" key="5">
    <source>
        <dbReference type="PROSITE" id="PS50931"/>
    </source>
</evidence>
<dbReference type="InterPro" id="IPR036388">
    <property type="entry name" value="WH-like_DNA-bd_sf"/>
</dbReference>
<keyword evidence="2" id="KW-0805">Transcription regulation</keyword>
<gene>
    <name evidence="6" type="ORF">CKO25_16000</name>
</gene>
<dbReference type="PROSITE" id="PS50931">
    <property type="entry name" value="HTH_LYSR"/>
    <property type="match status" value="1"/>
</dbReference>
<comment type="caution">
    <text evidence="6">The sequence shown here is derived from an EMBL/GenBank/DDBJ whole genome shotgun (WGS) entry which is preliminary data.</text>
</comment>
<dbReference type="InterPro" id="IPR050176">
    <property type="entry name" value="LTTR"/>
</dbReference>
<evidence type="ECO:0000313" key="7">
    <source>
        <dbReference type="Proteomes" id="UP001138802"/>
    </source>
</evidence>